<protein>
    <recommendedName>
        <fullName evidence="8">ILEI/PANDER domain-containing protein</fullName>
    </recommendedName>
</protein>
<keyword evidence="6" id="KW-1015">Disulfide bond</keyword>
<evidence type="ECO:0000256" key="4">
    <source>
        <dbReference type="ARBA" id="ARBA00022729"/>
    </source>
</evidence>
<evidence type="ECO:0000256" key="6">
    <source>
        <dbReference type="ARBA" id="ARBA00023157"/>
    </source>
</evidence>
<comment type="subcellular location">
    <subcellularLocation>
        <location evidence="1">Secreted</location>
    </subcellularLocation>
</comment>
<evidence type="ECO:0000256" key="5">
    <source>
        <dbReference type="ARBA" id="ARBA00022734"/>
    </source>
</evidence>
<comment type="caution">
    <text evidence="9">The sequence shown here is derived from an EMBL/GenBank/DDBJ whole genome shotgun (WGS) entry which is preliminary data.</text>
</comment>
<evidence type="ECO:0000313" key="10">
    <source>
        <dbReference type="Proteomes" id="UP001221898"/>
    </source>
</evidence>
<dbReference type="Proteomes" id="UP001221898">
    <property type="component" value="Unassembled WGS sequence"/>
</dbReference>
<evidence type="ECO:0000256" key="3">
    <source>
        <dbReference type="ARBA" id="ARBA00022525"/>
    </source>
</evidence>
<dbReference type="InterPro" id="IPR039220">
    <property type="entry name" value="FAM3"/>
</dbReference>
<sequence>MRLIVAVRLGSVISTLFLILLITSSPARIPNVTSKHIFVEELPVASSATPSHPQFKCALPQACPFSHFAFHIKSGVANMLGPRICFDGQMIMSGVINNIGVGLNIVLVNGETGKIEKSESFSGDQEKLLSFLRGAKPGNIILVASFDDPATQLTDDIRKAFSSMGSSLIKMLKFRDSWVFAGAVRKKGKSPFEKLLKNDEKTNIFDGWPGTEEISGCYPKNI</sequence>
<reference evidence="9" key="1">
    <citation type="journal article" date="2023" name="Science">
        <title>Genome structures resolve the early diversification of teleost fishes.</title>
        <authorList>
            <person name="Parey E."/>
            <person name="Louis A."/>
            <person name="Montfort J."/>
            <person name="Bouchez O."/>
            <person name="Roques C."/>
            <person name="Iampietro C."/>
            <person name="Lluch J."/>
            <person name="Castinel A."/>
            <person name="Donnadieu C."/>
            <person name="Desvignes T."/>
            <person name="Floi Bucao C."/>
            <person name="Jouanno E."/>
            <person name="Wen M."/>
            <person name="Mejri S."/>
            <person name="Dirks R."/>
            <person name="Jansen H."/>
            <person name="Henkel C."/>
            <person name="Chen W.J."/>
            <person name="Zahm M."/>
            <person name="Cabau C."/>
            <person name="Klopp C."/>
            <person name="Thompson A.W."/>
            <person name="Robinson-Rechavi M."/>
            <person name="Braasch I."/>
            <person name="Lecointre G."/>
            <person name="Bobe J."/>
            <person name="Postlethwait J.H."/>
            <person name="Berthelot C."/>
            <person name="Roest Crollius H."/>
            <person name="Guiguen Y."/>
        </authorList>
    </citation>
    <scope>NUCLEOTIDE SEQUENCE</scope>
    <source>
        <strain evidence="9">NC1722</strain>
    </source>
</reference>
<comment type="similarity">
    <text evidence="2">Belongs to the FAM3 family.</text>
</comment>
<feature type="domain" description="ILEI/PANDER" evidence="8">
    <location>
        <begin position="102"/>
        <end position="183"/>
    </location>
</feature>
<dbReference type="GO" id="GO:0030246">
    <property type="term" value="F:carbohydrate binding"/>
    <property type="evidence" value="ECO:0007669"/>
    <property type="project" value="UniProtKB-UniRule"/>
</dbReference>
<evidence type="ECO:0000256" key="1">
    <source>
        <dbReference type="ARBA" id="ARBA00004613"/>
    </source>
</evidence>
<dbReference type="EMBL" id="JAINUG010000031">
    <property type="protein sequence ID" value="KAJ8409317.1"/>
    <property type="molecule type" value="Genomic_DNA"/>
</dbReference>
<dbReference type="Pfam" id="PF15711">
    <property type="entry name" value="ILEI"/>
    <property type="match status" value="1"/>
</dbReference>
<organism evidence="9 10">
    <name type="scientific">Aldrovandia affinis</name>
    <dbReference type="NCBI Taxonomy" id="143900"/>
    <lineage>
        <taxon>Eukaryota</taxon>
        <taxon>Metazoa</taxon>
        <taxon>Chordata</taxon>
        <taxon>Craniata</taxon>
        <taxon>Vertebrata</taxon>
        <taxon>Euteleostomi</taxon>
        <taxon>Actinopterygii</taxon>
        <taxon>Neopterygii</taxon>
        <taxon>Teleostei</taxon>
        <taxon>Notacanthiformes</taxon>
        <taxon>Halosauridae</taxon>
        <taxon>Aldrovandia</taxon>
    </lineage>
</organism>
<evidence type="ECO:0000313" key="9">
    <source>
        <dbReference type="EMBL" id="KAJ8409317.1"/>
    </source>
</evidence>
<evidence type="ECO:0000256" key="7">
    <source>
        <dbReference type="PROSITE-ProRule" id="PRU01375"/>
    </source>
</evidence>
<gene>
    <name evidence="9" type="ORF">AAFF_G00235150</name>
</gene>
<keyword evidence="3" id="KW-0964">Secreted</keyword>
<proteinExistence type="inferred from homology"/>
<keyword evidence="10" id="KW-1185">Reference proteome</keyword>
<dbReference type="PANTHER" id="PTHR14592">
    <property type="entry name" value="UNCHARACTERIZED FAM3"/>
    <property type="match status" value="1"/>
</dbReference>
<dbReference type="GO" id="GO:0005576">
    <property type="term" value="C:extracellular region"/>
    <property type="evidence" value="ECO:0007669"/>
    <property type="project" value="UniProtKB-SubCell"/>
</dbReference>
<keyword evidence="5 7" id="KW-0430">Lectin</keyword>
<evidence type="ECO:0000259" key="8">
    <source>
        <dbReference type="Pfam" id="PF15711"/>
    </source>
</evidence>
<accession>A0AAD7WU41</accession>
<dbReference type="PROSITE" id="PS52031">
    <property type="entry name" value="GG_LECTIN"/>
    <property type="match status" value="1"/>
</dbReference>
<evidence type="ECO:0000256" key="2">
    <source>
        <dbReference type="ARBA" id="ARBA00010905"/>
    </source>
</evidence>
<name>A0AAD7WU41_9TELE</name>
<dbReference type="InterPro" id="IPR039477">
    <property type="entry name" value="ILEI/PANDER_dom"/>
</dbReference>
<dbReference type="AlphaFoldDB" id="A0AAD7WU41"/>
<keyword evidence="4" id="KW-0732">Signal</keyword>